<name>A0A0H3A6N4_NITV4</name>
<keyword evidence="2" id="KW-0378">Hydrolase</keyword>
<dbReference type="SMART" id="SM00471">
    <property type="entry name" value="HDc"/>
    <property type="match status" value="1"/>
</dbReference>
<sequence length="351" mass="39994">MCAVKSPIPDNISEEYYQISAAILSSFPKYRPPVDLFRFRDDIAQLTPYSRKGQRLSNEQVEEVARLCDEGDLFVSRTDHPIYSQHIVKQLDLILVDRNLKESEVADICLRALALRFSDFADQPVRPVFETLYKDMMVFTEYLWQDRHRIKLFMRRLFREHTLAQHSLNTLAVGLWLFINSMGDGLKRRDLDRAALGFLLHDLGMARIPAFILSKTTPLKPEERDKIPLHPLSGIKTMHKLGLAFDEMRQAVLEHHERLDGSGYPQKLKGEQVSRIGRIAAVADSFSAMIAQRPHAPAKEPLVAAQELAADRNRYDTRYTSQLLTAFMTGAFSREGAATTALVLEAQPTRS</sequence>
<evidence type="ECO:0000313" key="2">
    <source>
        <dbReference type="EMBL" id="ABM27753.1"/>
    </source>
</evidence>
<dbReference type="SMR" id="A0A0H3A6N4"/>
<dbReference type="Pfam" id="PF13487">
    <property type="entry name" value="HD_5"/>
    <property type="match status" value="1"/>
</dbReference>
<dbReference type="CDD" id="cd00077">
    <property type="entry name" value="HDc"/>
    <property type="match status" value="1"/>
</dbReference>
<dbReference type="Gene3D" id="1.10.3210.10">
    <property type="entry name" value="Hypothetical protein af1432"/>
    <property type="match status" value="1"/>
</dbReference>
<proteinExistence type="predicted"/>
<dbReference type="HOGENOM" id="CLU_000445_92_1_7"/>
<dbReference type="InterPro" id="IPR037522">
    <property type="entry name" value="HD_GYP_dom"/>
</dbReference>
<dbReference type="Proteomes" id="UP000009173">
    <property type="component" value="Chromosome"/>
</dbReference>
<accession>A0A0H3A6N4</accession>
<dbReference type="GO" id="GO:0016787">
    <property type="term" value="F:hydrolase activity"/>
    <property type="evidence" value="ECO:0007669"/>
    <property type="project" value="UniProtKB-KW"/>
</dbReference>
<dbReference type="RefSeq" id="WP_010939785.1">
    <property type="nucleotide sequence ID" value="NC_008751.1"/>
</dbReference>
<dbReference type="PROSITE" id="PS51832">
    <property type="entry name" value="HD_GYP"/>
    <property type="match status" value="1"/>
</dbReference>
<dbReference type="PANTHER" id="PTHR43155:SF2">
    <property type="entry name" value="CYCLIC DI-GMP PHOSPHODIESTERASE PA4108"/>
    <property type="match status" value="1"/>
</dbReference>
<feature type="domain" description="HD-GYP" evidence="1">
    <location>
        <begin position="144"/>
        <end position="340"/>
    </location>
</feature>
<protein>
    <submittedName>
        <fullName evidence="2">Metal dependent phosphohydrolase</fullName>
    </submittedName>
</protein>
<dbReference type="InterPro" id="IPR003607">
    <property type="entry name" value="HD/PDEase_dom"/>
</dbReference>
<gene>
    <name evidence="2" type="ordered locus">Dvul_0730</name>
</gene>
<dbReference type="KEGG" id="dvl:Dvul_0730"/>
<dbReference type="SUPFAM" id="SSF109604">
    <property type="entry name" value="HD-domain/PDEase-like"/>
    <property type="match status" value="1"/>
</dbReference>
<dbReference type="EMBL" id="CP000527">
    <property type="protein sequence ID" value="ABM27753.1"/>
    <property type="molecule type" value="Genomic_DNA"/>
</dbReference>
<reference evidence="3" key="1">
    <citation type="journal article" date="2009" name="Environ. Microbiol.">
        <title>Contribution of mobile genetic elements to Desulfovibrio vulgaris genome plasticity.</title>
        <authorList>
            <person name="Walker C.B."/>
            <person name="Stolyar S."/>
            <person name="Chivian D."/>
            <person name="Pinel N."/>
            <person name="Gabster J.A."/>
            <person name="Dehal P.S."/>
            <person name="He Z."/>
            <person name="Yang Z.K."/>
            <person name="Yen H.C."/>
            <person name="Zhou J."/>
            <person name="Wall J.D."/>
            <person name="Hazen T.C."/>
            <person name="Arkin A.P."/>
            <person name="Stahl D.A."/>
        </authorList>
    </citation>
    <scope>NUCLEOTIDE SEQUENCE [LARGE SCALE GENOMIC DNA]</scope>
    <source>
        <strain evidence="3">DP4</strain>
    </source>
</reference>
<dbReference type="PANTHER" id="PTHR43155">
    <property type="entry name" value="CYCLIC DI-GMP PHOSPHODIESTERASE PA4108-RELATED"/>
    <property type="match status" value="1"/>
</dbReference>
<organism evidence="2 3">
    <name type="scientific">Nitratidesulfovibrio vulgaris (strain DP4)</name>
    <name type="common">Desulfovibrio vulgaris</name>
    <dbReference type="NCBI Taxonomy" id="391774"/>
    <lineage>
        <taxon>Bacteria</taxon>
        <taxon>Pseudomonadati</taxon>
        <taxon>Thermodesulfobacteriota</taxon>
        <taxon>Desulfovibrionia</taxon>
        <taxon>Desulfovibrionales</taxon>
        <taxon>Desulfovibrionaceae</taxon>
        <taxon>Nitratidesulfovibrio</taxon>
    </lineage>
</organism>
<evidence type="ECO:0000259" key="1">
    <source>
        <dbReference type="PROSITE" id="PS51832"/>
    </source>
</evidence>
<evidence type="ECO:0000313" key="3">
    <source>
        <dbReference type="Proteomes" id="UP000009173"/>
    </source>
</evidence>
<dbReference type="AlphaFoldDB" id="A0A0H3A6N4"/>